<keyword evidence="3" id="KW-1185">Reference proteome</keyword>
<reference evidence="3" key="1">
    <citation type="journal article" date="2019" name="Int. J. Syst. Evol. Microbiol.">
        <title>The Global Catalogue of Microorganisms (GCM) 10K type strain sequencing project: providing services to taxonomists for standard genome sequencing and annotation.</title>
        <authorList>
            <consortium name="The Broad Institute Genomics Platform"/>
            <consortium name="The Broad Institute Genome Sequencing Center for Infectious Disease"/>
            <person name="Wu L."/>
            <person name="Ma J."/>
        </authorList>
    </citation>
    <scope>NUCLEOTIDE SEQUENCE [LARGE SCALE GENOMIC DNA]</scope>
    <source>
        <strain evidence="3">TISTR 2466</strain>
    </source>
</reference>
<gene>
    <name evidence="2" type="ORF">ACFSUE_13945</name>
</gene>
<proteinExistence type="predicted"/>
<organism evidence="2 3">
    <name type="scientific">Sporolactobacillus shoreicorticis</name>
    <dbReference type="NCBI Taxonomy" id="1923877"/>
    <lineage>
        <taxon>Bacteria</taxon>
        <taxon>Bacillati</taxon>
        <taxon>Bacillota</taxon>
        <taxon>Bacilli</taxon>
        <taxon>Bacillales</taxon>
        <taxon>Sporolactobacillaceae</taxon>
        <taxon>Sporolactobacillus</taxon>
    </lineage>
</organism>
<dbReference type="EMBL" id="JBHUMQ010000029">
    <property type="protein sequence ID" value="MFD2694716.1"/>
    <property type="molecule type" value="Genomic_DNA"/>
</dbReference>
<keyword evidence="1" id="KW-1133">Transmembrane helix</keyword>
<feature type="transmembrane region" description="Helical" evidence="1">
    <location>
        <begin position="28"/>
        <end position="45"/>
    </location>
</feature>
<protein>
    <submittedName>
        <fullName evidence="2">Uncharacterized protein</fullName>
    </submittedName>
</protein>
<evidence type="ECO:0000256" key="1">
    <source>
        <dbReference type="SAM" id="Phobius"/>
    </source>
</evidence>
<evidence type="ECO:0000313" key="3">
    <source>
        <dbReference type="Proteomes" id="UP001597399"/>
    </source>
</evidence>
<feature type="transmembrane region" description="Helical" evidence="1">
    <location>
        <begin position="57"/>
        <end position="77"/>
    </location>
</feature>
<accession>A0ABW5S4M6</accession>
<evidence type="ECO:0000313" key="2">
    <source>
        <dbReference type="EMBL" id="MFD2694716.1"/>
    </source>
</evidence>
<keyword evidence="1" id="KW-0472">Membrane</keyword>
<name>A0ABW5S4M6_9BACL</name>
<keyword evidence="1" id="KW-0812">Transmembrane</keyword>
<sequence length="101" mass="11975">MIGWLTGEERAFSGRHQDERKQIIKQKLMVSSWLVFPMLFAANFVRDYFHLGPGLMLPLRYLEGFYLVWALISFFPIQQLENENLRLGIRHSEKSRTCEAR</sequence>
<dbReference type="RefSeq" id="WP_253063832.1">
    <property type="nucleotide sequence ID" value="NZ_JAMXWM010000024.1"/>
</dbReference>
<dbReference type="Proteomes" id="UP001597399">
    <property type="component" value="Unassembled WGS sequence"/>
</dbReference>
<comment type="caution">
    <text evidence="2">The sequence shown here is derived from an EMBL/GenBank/DDBJ whole genome shotgun (WGS) entry which is preliminary data.</text>
</comment>